<keyword evidence="2" id="KW-0732">Signal</keyword>
<gene>
    <name evidence="3" type="ORF">KTH89_08150</name>
</gene>
<reference evidence="3" key="1">
    <citation type="submission" date="2021-06" db="EMBL/GenBank/DDBJ databases">
        <title>Description of novel taxa of the family Lachnospiraceae.</title>
        <authorList>
            <person name="Chaplin A.V."/>
            <person name="Sokolova S.R."/>
            <person name="Pikina A.P."/>
            <person name="Korzhanova M."/>
            <person name="Belova V."/>
            <person name="Korostin D."/>
            <person name="Efimov B.A."/>
        </authorList>
    </citation>
    <scope>NUCLEOTIDE SEQUENCE</scope>
    <source>
        <strain evidence="3">ASD5720</strain>
    </source>
</reference>
<feature type="chain" id="PRO_5037808383" evidence="2">
    <location>
        <begin position="27"/>
        <end position="133"/>
    </location>
</feature>
<feature type="compositionally biased region" description="Low complexity" evidence="1">
    <location>
        <begin position="108"/>
        <end position="122"/>
    </location>
</feature>
<dbReference type="Proteomes" id="UP000712157">
    <property type="component" value="Unassembled WGS sequence"/>
</dbReference>
<sequence length="133" mass="14077">MLQKKFAAFLLTGMLTAAVVCIPALASTSETAPAASATPATTAYPVCTQNGCSKTYDHTHDGTWYEGHHSEDCSKNTDSTCTQKHSGTHHTGTSQTQTHHSETHHSETQASTSTQTAKTTSGHGHHSHGGNHH</sequence>
<dbReference type="EMBL" id="JAHQCW010000010">
    <property type="protein sequence ID" value="MBU9736506.1"/>
    <property type="molecule type" value="Genomic_DNA"/>
</dbReference>
<organism evidence="3 4">
    <name type="scientific">Diplocloster agilis</name>
    <dbReference type="NCBI Taxonomy" id="2850323"/>
    <lineage>
        <taxon>Bacteria</taxon>
        <taxon>Bacillati</taxon>
        <taxon>Bacillota</taxon>
        <taxon>Clostridia</taxon>
        <taxon>Lachnospirales</taxon>
        <taxon>Lachnospiraceae</taxon>
        <taxon>Diplocloster</taxon>
    </lineage>
</organism>
<name>A0A949K4A1_9FIRM</name>
<keyword evidence="4" id="KW-1185">Reference proteome</keyword>
<accession>A0A949K4A1</accession>
<evidence type="ECO:0000313" key="3">
    <source>
        <dbReference type="EMBL" id="MBU9736506.1"/>
    </source>
</evidence>
<proteinExistence type="predicted"/>
<evidence type="ECO:0000256" key="2">
    <source>
        <dbReference type="SAM" id="SignalP"/>
    </source>
</evidence>
<feature type="signal peptide" evidence="2">
    <location>
        <begin position="1"/>
        <end position="26"/>
    </location>
</feature>
<dbReference type="AlphaFoldDB" id="A0A949K4A1"/>
<comment type="caution">
    <text evidence="3">The sequence shown here is derived from an EMBL/GenBank/DDBJ whole genome shotgun (WGS) entry which is preliminary data.</text>
</comment>
<feature type="compositionally biased region" description="Low complexity" evidence="1">
    <location>
        <begin position="82"/>
        <end position="98"/>
    </location>
</feature>
<feature type="compositionally biased region" description="Basic residues" evidence="1">
    <location>
        <begin position="123"/>
        <end position="133"/>
    </location>
</feature>
<evidence type="ECO:0000256" key="1">
    <source>
        <dbReference type="SAM" id="MobiDB-lite"/>
    </source>
</evidence>
<protein>
    <submittedName>
        <fullName evidence="3">Uncharacterized protein</fullName>
    </submittedName>
</protein>
<feature type="region of interest" description="Disordered" evidence="1">
    <location>
        <begin position="75"/>
        <end position="133"/>
    </location>
</feature>
<evidence type="ECO:0000313" key="4">
    <source>
        <dbReference type="Proteomes" id="UP000712157"/>
    </source>
</evidence>
<dbReference type="RefSeq" id="WP_158345802.1">
    <property type="nucleotide sequence ID" value="NZ_JAHQCW010000010.1"/>
</dbReference>